<reference evidence="1 2" key="1">
    <citation type="submission" date="2022-06" db="EMBL/GenBank/DDBJ databases">
        <title>Isolation of gut microbiota from human fecal samples.</title>
        <authorList>
            <person name="Pamer E.G."/>
            <person name="Barat B."/>
            <person name="Waligurski E."/>
            <person name="Medina S."/>
            <person name="Paddock L."/>
            <person name="Mostad J."/>
        </authorList>
    </citation>
    <scope>NUCLEOTIDE SEQUENCE [LARGE SCALE GENOMIC DNA]</scope>
    <source>
        <strain evidence="1 2">DFI.7.95</strain>
    </source>
</reference>
<protein>
    <submittedName>
        <fullName evidence="1">Uncharacterized protein</fullName>
    </submittedName>
</protein>
<dbReference type="Proteomes" id="UP001524478">
    <property type="component" value="Unassembled WGS sequence"/>
</dbReference>
<evidence type="ECO:0000313" key="1">
    <source>
        <dbReference type="EMBL" id="MCQ4925058.1"/>
    </source>
</evidence>
<comment type="caution">
    <text evidence="1">The sequence shown here is derived from an EMBL/GenBank/DDBJ whole genome shotgun (WGS) entry which is preliminary data.</text>
</comment>
<gene>
    <name evidence="1" type="ORF">NE686_18295</name>
</gene>
<dbReference type="EMBL" id="JANGAC010000017">
    <property type="protein sequence ID" value="MCQ4925058.1"/>
    <property type="molecule type" value="Genomic_DNA"/>
</dbReference>
<keyword evidence="2" id="KW-1185">Reference proteome</keyword>
<evidence type="ECO:0000313" key="2">
    <source>
        <dbReference type="Proteomes" id="UP001524478"/>
    </source>
</evidence>
<organism evidence="1 2">
    <name type="scientific">Tissierella carlieri</name>
    <dbReference type="NCBI Taxonomy" id="689904"/>
    <lineage>
        <taxon>Bacteria</taxon>
        <taxon>Bacillati</taxon>
        <taxon>Bacillota</taxon>
        <taxon>Tissierellia</taxon>
        <taxon>Tissierellales</taxon>
        <taxon>Tissierellaceae</taxon>
        <taxon>Tissierella</taxon>
    </lineage>
</organism>
<name>A0ABT1SEZ6_9FIRM</name>
<accession>A0ABT1SEZ6</accession>
<sequence length="60" mass="7163">MFFRDIINSLMKVNCKVTLEQNNYIVRQINLDKIIMEISCLDNEKEQKLMRCYHNLAGVK</sequence>
<proteinExistence type="predicted"/>
<dbReference type="RefSeq" id="WP_256312649.1">
    <property type="nucleotide sequence ID" value="NZ_JANGAC010000017.1"/>
</dbReference>